<dbReference type="OrthoDB" id="2122982at2759"/>
<feature type="region of interest" description="Disordered" evidence="1">
    <location>
        <begin position="949"/>
        <end position="978"/>
    </location>
</feature>
<feature type="region of interest" description="Disordered" evidence="1">
    <location>
        <begin position="1031"/>
        <end position="1075"/>
    </location>
</feature>
<evidence type="ECO:0000313" key="2">
    <source>
        <dbReference type="EMBL" id="OCH83957.1"/>
    </source>
</evidence>
<evidence type="ECO:0000256" key="1">
    <source>
        <dbReference type="SAM" id="MobiDB-lite"/>
    </source>
</evidence>
<reference evidence="2 3" key="1">
    <citation type="submission" date="2016-07" db="EMBL/GenBank/DDBJ databases">
        <title>Draft genome of the white-rot fungus Obba rivulosa 3A-2.</title>
        <authorList>
            <consortium name="DOE Joint Genome Institute"/>
            <person name="Miettinen O."/>
            <person name="Riley R."/>
            <person name="Acob R."/>
            <person name="Barry K."/>
            <person name="Cullen D."/>
            <person name="De Vries R."/>
            <person name="Hainaut M."/>
            <person name="Hatakka A."/>
            <person name="Henrissat B."/>
            <person name="Hilden K."/>
            <person name="Kuo R."/>
            <person name="Labutti K."/>
            <person name="Lipzen A."/>
            <person name="Makela M.R."/>
            <person name="Sandor L."/>
            <person name="Spatafora J.W."/>
            <person name="Grigoriev I.V."/>
            <person name="Hibbett D.S."/>
        </authorList>
    </citation>
    <scope>NUCLEOTIDE SEQUENCE [LARGE SCALE GENOMIC DNA]</scope>
    <source>
        <strain evidence="2 3">3A-2</strain>
    </source>
</reference>
<dbReference type="EMBL" id="KV722754">
    <property type="protein sequence ID" value="OCH83957.1"/>
    <property type="molecule type" value="Genomic_DNA"/>
</dbReference>
<protein>
    <recommendedName>
        <fullName evidence="4">EF-hand domain-containing protein</fullName>
    </recommendedName>
</protein>
<evidence type="ECO:0000313" key="3">
    <source>
        <dbReference type="Proteomes" id="UP000250043"/>
    </source>
</evidence>
<proteinExistence type="predicted"/>
<dbReference type="InterPro" id="IPR018247">
    <property type="entry name" value="EF_Hand_1_Ca_BS"/>
</dbReference>
<feature type="compositionally biased region" description="Basic and acidic residues" evidence="1">
    <location>
        <begin position="960"/>
        <end position="978"/>
    </location>
</feature>
<feature type="compositionally biased region" description="Basic residues" evidence="1">
    <location>
        <begin position="8"/>
        <end position="22"/>
    </location>
</feature>
<feature type="compositionally biased region" description="Polar residues" evidence="1">
    <location>
        <begin position="32"/>
        <end position="42"/>
    </location>
</feature>
<dbReference type="Proteomes" id="UP000250043">
    <property type="component" value="Unassembled WGS sequence"/>
</dbReference>
<sequence length="1281" mass="143771">MKSLKSFFLKRRKAKSHRRCNGRKTDAPDVGATSNAAQTPESGLNGRIVTEAETTVNVQQASQLLFHATPSQRANQHLRDDAARRPKLYLDNFESLPEPQLDDTATDDRAGATKDRSQFPAPVLYNAPATPLDQHPHQVSRAGQSTNNIEALAIIVRSGIQVWIPNAIDRAADLSRQAGRVIAPAATAVTQAITNVESCIQLLDEQLPRIVNALNEVSKLHPAAAAAFYIVKTVFELYMARRENDRRIQTLYFQMSEVAAILGELRYINVLSEVLQLKIIEVASDMQDCAKTCDAYSKTGAVVKFLRAGIWADELLAFVHKFKDRRSEIHEALAFHSAKKLELIHERLLEHDDFRVEDLAEIFHRRFLTSKELALREELQNLKPGSEQDVDSLLRRLLQKELERDAKSPDGPGTRVSDQKLEALKAELLQDTKTTVEKNDEEFRLKFDAALRKQTEQLKQAIEENSDRLFGKITNVLTRNQRRVENSMNISYERIQDPTLRAVWKHMNWAGHAEARQFVMALRDYFNENMVEGRKGQKPSDSGDKWTAGEEWTFAYIGPRWQLRIMEAIDDDASGYVTIAELNKFTDAMPRSLQWSLPRWTAYWAVGWHLTVADYLLKIRSIFVTMLDMLPHLLPENRNSADQYFSSTWLELFPLISPLQMPIVQSILQQRFQDYVDYEEKRIEANLQEVLYNVDAADTLHVNIVGTGRIEKYIFVLIFLLLRQHLSILRAGRKAILDPEVLLSCGKSIETCINAVRARIRDLADYFQAQEHSVDLGSQFQLVACGMFNYYYDGGKLWTANKVEEYCLGEQDRLCQWRGSEDTVASSLVDTSTSSADATTSDTSCPGVDIRPRHDNQCDSCGEDVVGGRIICLDCWRVDAQVFETVDLCDRENCLEWTGTSGSNTLHTQAHCAKVKVRSFIHLNDTPALMRKARDAVESYRKKIGNAVTQNGKTSVVDSQTRKESMSSSGQHEDAEHDISQAQVMQSTDMDFDDLLPRVCLAMPMTAKLTLAKPGALPPLDNREFYQSLRENGEPRADLRPRPSEKNKDKNGTPPLLVTVPGGHSAGDDSTQAANGVTGAEQDASSCAVCRKPLSLPCWICLNCSADGLEYCLCNECERQSLLRCGCCGQPYTQPSWYFGHKEEDQFMCKSCIEEGKAAPEIAYDKHVYIHPLVRCQYSDPPLFTAGNAIPAASVDDALVAVHKDVAAISDKIEVVHTKIGSIADVIRTQGVPVETRLSAVEERVGGLDAKLGLLQSQMSRIEEHLAEMMAKLEGSSTRLN</sequence>
<gene>
    <name evidence="2" type="ORF">OBBRIDRAFT_892061</name>
</gene>
<feature type="compositionally biased region" description="Basic and acidic residues" evidence="1">
    <location>
        <begin position="106"/>
        <end position="117"/>
    </location>
</feature>
<organism evidence="2 3">
    <name type="scientific">Obba rivulosa</name>
    <dbReference type="NCBI Taxonomy" id="1052685"/>
    <lineage>
        <taxon>Eukaryota</taxon>
        <taxon>Fungi</taxon>
        <taxon>Dikarya</taxon>
        <taxon>Basidiomycota</taxon>
        <taxon>Agaricomycotina</taxon>
        <taxon>Agaricomycetes</taxon>
        <taxon>Polyporales</taxon>
        <taxon>Gelatoporiaceae</taxon>
        <taxon>Obba</taxon>
    </lineage>
</organism>
<accession>A0A8E2AL38</accession>
<feature type="region of interest" description="Disordered" evidence="1">
    <location>
        <begin position="1"/>
        <end position="42"/>
    </location>
</feature>
<keyword evidence="3" id="KW-1185">Reference proteome</keyword>
<dbReference type="PROSITE" id="PS00018">
    <property type="entry name" value="EF_HAND_1"/>
    <property type="match status" value="1"/>
</dbReference>
<feature type="region of interest" description="Disordered" evidence="1">
    <location>
        <begin position="92"/>
        <end position="117"/>
    </location>
</feature>
<name>A0A8E2AL38_9APHY</name>
<evidence type="ECO:0008006" key="4">
    <source>
        <dbReference type="Google" id="ProtNLM"/>
    </source>
</evidence>
<feature type="compositionally biased region" description="Basic and acidic residues" evidence="1">
    <location>
        <begin position="1031"/>
        <end position="1051"/>
    </location>
</feature>
<feature type="compositionally biased region" description="Polar residues" evidence="1">
    <location>
        <begin position="949"/>
        <end position="959"/>
    </location>
</feature>